<dbReference type="SUPFAM" id="SSF158745">
    <property type="entry name" value="LanC-like"/>
    <property type="match status" value="1"/>
</dbReference>
<dbReference type="CDD" id="cd04794">
    <property type="entry name" value="euk_LANCL"/>
    <property type="match status" value="1"/>
</dbReference>
<dbReference type="PANTHER" id="PTHR12736">
    <property type="entry name" value="LANC-LIKE PROTEIN"/>
    <property type="match status" value="1"/>
</dbReference>
<dbReference type="GO" id="GO:0005975">
    <property type="term" value="P:carbohydrate metabolic process"/>
    <property type="evidence" value="ECO:0007669"/>
    <property type="project" value="InterPro"/>
</dbReference>
<evidence type="ECO:0008006" key="5">
    <source>
        <dbReference type="Google" id="ProtNLM"/>
    </source>
</evidence>
<dbReference type="InterPro" id="IPR012341">
    <property type="entry name" value="6hp_glycosidase-like_sf"/>
</dbReference>
<dbReference type="PANTHER" id="PTHR12736:SF21">
    <property type="entry name" value="LANC-LIKE PROTEIN 2"/>
    <property type="match status" value="1"/>
</dbReference>
<dbReference type="Gene3D" id="1.50.10.10">
    <property type="match status" value="1"/>
</dbReference>
<comment type="similarity">
    <text evidence="1">Belongs to the LanC-like protein family.</text>
</comment>
<dbReference type="GO" id="GO:0031179">
    <property type="term" value="P:peptide modification"/>
    <property type="evidence" value="ECO:0007669"/>
    <property type="project" value="InterPro"/>
</dbReference>
<dbReference type="GO" id="GO:0046872">
    <property type="term" value="F:metal ion binding"/>
    <property type="evidence" value="ECO:0007669"/>
    <property type="project" value="UniProtKB-KW"/>
</dbReference>
<organism evidence="3 4">
    <name type="scientific">Meganyctiphanes norvegica</name>
    <name type="common">Northern krill</name>
    <name type="synonym">Thysanopoda norvegica</name>
    <dbReference type="NCBI Taxonomy" id="48144"/>
    <lineage>
        <taxon>Eukaryota</taxon>
        <taxon>Metazoa</taxon>
        <taxon>Ecdysozoa</taxon>
        <taxon>Arthropoda</taxon>
        <taxon>Crustacea</taxon>
        <taxon>Multicrustacea</taxon>
        <taxon>Malacostraca</taxon>
        <taxon>Eumalacostraca</taxon>
        <taxon>Eucarida</taxon>
        <taxon>Euphausiacea</taxon>
        <taxon>Euphausiidae</taxon>
        <taxon>Meganyctiphanes</taxon>
    </lineage>
</organism>
<reference evidence="3 4" key="1">
    <citation type="submission" date="2024-05" db="EMBL/GenBank/DDBJ databases">
        <authorList>
            <person name="Wallberg A."/>
        </authorList>
    </citation>
    <scope>NUCLEOTIDE SEQUENCE [LARGE SCALE GENOMIC DNA]</scope>
</reference>
<dbReference type="InterPro" id="IPR007822">
    <property type="entry name" value="LANC-like"/>
</dbReference>
<evidence type="ECO:0000313" key="3">
    <source>
        <dbReference type="EMBL" id="CAL4085812.1"/>
    </source>
</evidence>
<dbReference type="Pfam" id="PF05147">
    <property type="entry name" value="LANC_like"/>
    <property type="match status" value="1"/>
</dbReference>
<feature type="binding site" evidence="2">
    <location>
        <position position="324"/>
    </location>
    <ligand>
        <name>Zn(2+)</name>
        <dbReference type="ChEBI" id="CHEBI:29105"/>
    </ligand>
</feature>
<dbReference type="PRINTS" id="PR01950">
    <property type="entry name" value="LANCSUPER"/>
</dbReference>
<proteinExistence type="inferred from homology"/>
<feature type="binding site" evidence="2">
    <location>
        <position position="278"/>
    </location>
    <ligand>
        <name>Zn(2+)</name>
        <dbReference type="ChEBI" id="CHEBI:29105"/>
    </ligand>
</feature>
<name>A0AAV2QHZ7_MEGNR</name>
<dbReference type="Proteomes" id="UP001497623">
    <property type="component" value="Unassembled WGS sequence"/>
</dbReference>
<keyword evidence="4" id="KW-1185">Reference proteome</keyword>
<accession>A0AAV2QHZ7</accession>
<dbReference type="AlphaFoldDB" id="A0AAV2QHZ7"/>
<dbReference type="SMART" id="SM01260">
    <property type="entry name" value="LANC_like"/>
    <property type="match status" value="1"/>
</dbReference>
<comment type="caution">
    <text evidence="3">The sequence shown here is derived from an EMBL/GenBank/DDBJ whole genome shotgun (WGS) entry which is preliminary data.</text>
</comment>
<protein>
    <recommendedName>
        <fullName evidence="5">LanC-like protein 2</fullName>
    </recommendedName>
</protein>
<keyword evidence="2" id="KW-0479">Metal-binding</keyword>
<dbReference type="PRINTS" id="PR01951">
    <property type="entry name" value="LANCEUKARYTE"/>
</dbReference>
<evidence type="ECO:0000313" key="4">
    <source>
        <dbReference type="Proteomes" id="UP001497623"/>
    </source>
</evidence>
<dbReference type="EMBL" id="CAXKWB010007152">
    <property type="protein sequence ID" value="CAL4085812.1"/>
    <property type="molecule type" value="Genomic_DNA"/>
</dbReference>
<gene>
    <name evidence="3" type="ORF">MNOR_LOCUS12817</name>
</gene>
<sequence length="401" mass="44958">MCADRHFPNPYPSYDADLESGSLLDVANKKLSENFISSIESSVEKQLNALEEALKNNLDWNDISVYTGASGYIALYLNLAKHLKQDVYIQKALPIVQKALSHLKGRRFSFVCGDAGPLTLAAIIFNKLGRQEEADKCIRDVVQLKEMALSHGVDNEILYGRAGYLYALCLLNQEIGPNTVDFGLIRQVIDRILKSGKRKAFKNCPLMYEWHEKKYLGAAHGMCGILFMLLQVKEHLNEEELKNLVRPSVDYICSITFPSGNLPSSIGSSSGDKLIHWCHGAPGAIFLFTLAYKVFHDEKYLKFAQQSADVIWQRGLLKKGYGLCHGSSGNGYSLLYFFQTTGKVEDLYRTAQFASWCQDYGNHGCLTPDRPYSLFEGMAGCIHFLSSLKDIKEAKYPAFVL</sequence>
<evidence type="ECO:0000256" key="1">
    <source>
        <dbReference type="ARBA" id="ARBA00007179"/>
    </source>
</evidence>
<keyword evidence="2" id="KW-0862">Zinc</keyword>
<evidence type="ECO:0000256" key="2">
    <source>
        <dbReference type="PIRSR" id="PIRSR607822-1"/>
    </source>
</evidence>
<feature type="binding site" evidence="2">
    <location>
        <position position="325"/>
    </location>
    <ligand>
        <name>Zn(2+)</name>
        <dbReference type="ChEBI" id="CHEBI:29105"/>
    </ligand>
</feature>
<dbReference type="GO" id="GO:0005886">
    <property type="term" value="C:plasma membrane"/>
    <property type="evidence" value="ECO:0007669"/>
    <property type="project" value="TreeGrafter"/>
</dbReference>
<dbReference type="InterPro" id="IPR020464">
    <property type="entry name" value="LanC-like_prot_euk"/>
</dbReference>